<accession>A0A210QL46</accession>
<dbReference type="Proteomes" id="UP000242188">
    <property type="component" value="Unassembled WGS sequence"/>
</dbReference>
<dbReference type="AlphaFoldDB" id="A0A210QL46"/>
<gene>
    <name evidence="1" type="ORF">KP79_PYT17548</name>
</gene>
<evidence type="ECO:0000313" key="2">
    <source>
        <dbReference type="Proteomes" id="UP000242188"/>
    </source>
</evidence>
<proteinExistence type="predicted"/>
<dbReference type="EMBL" id="NEDP02003088">
    <property type="protein sequence ID" value="OWF49468.1"/>
    <property type="molecule type" value="Genomic_DNA"/>
</dbReference>
<evidence type="ECO:0000313" key="1">
    <source>
        <dbReference type="EMBL" id="OWF49468.1"/>
    </source>
</evidence>
<keyword evidence="2" id="KW-1185">Reference proteome</keyword>
<name>A0A210QL46_MIZYE</name>
<protein>
    <submittedName>
        <fullName evidence="1">Uncharacterized protein</fullName>
    </submittedName>
</protein>
<organism evidence="1 2">
    <name type="scientific">Mizuhopecten yessoensis</name>
    <name type="common">Japanese scallop</name>
    <name type="synonym">Patinopecten yessoensis</name>
    <dbReference type="NCBI Taxonomy" id="6573"/>
    <lineage>
        <taxon>Eukaryota</taxon>
        <taxon>Metazoa</taxon>
        <taxon>Spiralia</taxon>
        <taxon>Lophotrochozoa</taxon>
        <taxon>Mollusca</taxon>
        <taxon>Bivalvia</taxon>
        <taxon>Autobranchia</taxon>
        <taxon>Pteriomorphia</taxon>
        <taxon>Pectinida</taxon>
        <taxon>Pectinoidea</taxon>
        <taxon>Pectinidae</taxon>
        <taxon>Mizuhopecten</taxon>
    </lineage>
</organism>
<reference evidence="1 2" key="1">
    <citation type="journal article" date="2017" name="Nat. Ecol. Evol.">
        <title>Scallop genome provides insights into evolution of bilaterian karyotype and development.</title>
        <authorList>
            <person name="Wang S."/>
            <person name="Zhang J."/>
            <person name="Jiao W."/>
            <person name="Li J."/>
            <person name="Xun X."/>
            <person name="Sun Y."/>
            <person name="Guo X."/>
            <person name="Huan P."/>
            <person name="Dong B."/>
            <person name="Zhang L."/>
            <person name="Hu X."/>
            <person name="Sun X."/>
            <person name="Wang J."/>
            <person name="Zhao C."/>
            <person name="Wang Y."/>
            <person name="Wang D."/>
            <person name="Huang X."/>
            <person name="Wang R."/>
            <person name="Lv J."/>
            <person name="Li Y."/>
            <person name="Zhang Z."/>
            <person name="Liu B."/>
            <person name="Lu W."/>
            <person name="Hui Y."/>
            <person name="Liang J."/>
            <person name="Zhou Z."/>
            <person name="Hou R."/>
            <person name="Li X."/>
            <person name="Liu Y."/>
            <person name="Li H."/>
            <person name="Ning X."/>
            <person name="Lin Y."/>
            <person name="Zhao L."/>
            <person name="Xing Q."/>
            <person name="Dou J."/>
            <person name="Li Y."/>
            <person name="Mao J."/>
            <person name="Guo H."/>
            <person name="Dou H."/>
            <person name="Li T."/>
            <person name="Mu C."/>
            <person name="Jiang W."/>
            <person name="Fu Q."/>
            <person name="Fu X."/>
            <person name="Miao Y."/>
            <person name="Liu J."/>
            <person name="Yu Q."/>
            <person name="Li R."/>
            <person name="Liao H."/>
            <person name="Li X."/>
            <person name="Kong Y."/>
            <person name="Jiang Z."/>
            <person name="Chourrout D."/>
            <person name="Li R."/>
            <person name="Bao Z."/>
        </authorList>
    </citation>
    <scope>NUCLEOTIDE SEQUENCE [LARGE SCALE GENOMIC DNA]</scope>
    <source>
        <strain evidence="1 2">PY_sf001</strain>
    </source>
</reference>
<comment type="caution">
    <text evidence="1">The sequence shown here is derived from an EMBL/GenBank/DDBJ whole genome shotgun (WGS) entry which is preliminary data.</text>
</comment>
<sequence length="102" mass="11562">MDACVICKEDIDNPAENVKLGEKGSIGINKASEERHDEIRTVAGQHVHQNCRRLYVNKYQIDKSVRQNVSFDGSTSKDIHAPALRSKQLYKFSEHCLFCGQL</sequence>